<reference evidence="1 2" key="1">
    <citation type="submission" date="2020-08" db="EMBL/GenBank/DDBJ databases">
        <title>Genome public.</title>
        <authorList>
            <person name="Liu C."/>
            <person name="Sun Q."/>
        </authorList>
    </citation>
    <scope>NUCLEOTIDE SEQUENCE [LARGE SCALE GENOMIC DNA]</scope>
    <source>
        <strain evidence="1 2">BX3</strain>
    </source>
</reference>
<dbReference type="NCBIfam" id="NF038110">
    <property type="entry name" value="Lys_methyl_FliB"/>
    <property type="match status" value="1"/>
</dbReference>
<keyword evidence="1" id="KW-0282">Flagellum</keyword>
<dbReference type="RefSeq" id="WP_249302332.1">
    <property type="nucleotide sequence ID" value="NZ_JACRSW010000001.1"/>
</dbReference>
<dbReference type="GO" id="GO:0008168">
    <property type="term" value="F:methyltransferase activity"/>
    <property type="evidence" value="ECO:0007669"/>
    <property type="project" value="UniProtKB-KW"/>
</dbReference>
<keyword evidence="1" id="KW-0808">Transferase</keyword>
<accession>A0ABR7MR63</accession>
<evidence type="ECO:0000313" key="2">
    <source>
        <dbReference type="Proteomes" id="UP000637513"/>
    </source>
</evidence>
<keyword evidence="1" id="KW-0489">Methyltransferase</keyword>
<dbReference type="Proteomes" id="UP000637513">
    <property type="component" value="Unassembled WGS sequence"/>
</dbReference>
<dbReference type="GO" id="GO:0032259">
    <property type="term" value="P:methylation"/>
    <property type="evidence" value="ECO:0007669"/>
    <property type="project" value="UniProtKB-KW"/>
</dbReference>
<keyword evidence="1" id="KW-0969">Cilium</keyword>
<protein>
    <submittedName>
        <fullName evidence="1">Flagellin lysine-N-methylase</fullName>
        <ecNumber evidence="1">2.1.1.-</ecNumber>
    </submittedName>
</protein>
<dbReference type="EC" id="2.1.1.-" evidence="1"/>
<comment type="caution">
    <text evidence="1">The sequence shown here is derived from an EMBL/GenBank/DDBJ whole genome shotgun (WGS) entry which is preliminary data.</text>
</comment>
<dbReference type="EMBL" id="JACRSW010000001">
    <property type="protein sequence ID" value="MBC8556294.1"/>
    <property type="molecule type" value="Genomic_DNA"/>
</dbReference>
<evidence type="ECO:0000313" key="1">
    <source>
        <dbReference type="EMBL" id="MBC8556294.1"/>
    </source>
</evidence>
<organism evidence="1 2">
    <name type="scientific">Jutongia hominis</name>
    <dbReference type="NCBI Taxonomy" id="2763664"/>
    <lineage>
        <taxon>Bacteria</taxon>
        <taxon>Bacillati</taxon>
        <taxon>Bacillota</taxon>
        <taxon>Clostridia</taxon>
        <taxon>Lachnospirales</taxon>
        <taxon>Lachnospiraceae</taxon>
        <taxon>Jutongia</taxon>
    </lineage>
</organism>
<gene>
    <name evidence="1" type="primary">fliB</name>
    <name evidence="1" type="ORF">H8700_00960</name>
</gene>
<proteinExistence type="predicted"/>
<keyword evidence="1" id="KW-0966">Cell projection</keyword>
<name>A0ABR7MR63_9FIRM</name>
<sequence>MITLRYPKYYEQFACIAGACEDTCCAGWEIDIDDESYQKYMQIPGEFGEKIRANIREYETDDEDVYESHGFVLKEDRRCPFLNQDNLCEMILTLGEDAICDVCANTPRNFFEYDHTREISLSPSCAEAGRLLFGSAQKISFREKQIEEEIDLDESKEELLIANNVRYARDHSISILQNRTYPLEQRIVTFLFYAKEVQACMNEEAYDAIPEIDYLAICQKADAFCEQIQSEKKADRMAATEEAFSYYQKRMESFGGMESIDREWEENFGKVKVCFQKDQSSINIEKSYLEEKEIFLHDLQENKRAYEQEHWIVYNAFLFLIRCLDDNNFWGKAQCIVAAFLLVQDMGLCRYLEKQNTFTKEDRVDLTRIYAKEVEHSEVNIEYLEDEFLFEDIYTLEELCKQVLL</sequence>
<keyword evidence="2" id="KW-1185">Reference proteome</keyword>